<dbReference type="InterPro" id="IPR043520">
    <property type="entry name" value="SPT21"/>
</dbReference>
<dbReference type="RefSeq" id="WP_284216629.1">
    <property type="nucleotide sequence ID" value="NZ_BSOT01000005.1"/>
</dbReference>
<dbReference type="SMART" id="SM00054">
    <property type="entry name" value="EFh"/>
    <property type="match status" value="2"/>
</dbReference>
<dbReference type="PROSITE" id="PS50222">
    <property type="entry name" value="EF_HAND_2"/>
    <property type="match status" value="2"/>
</dbReference>
<accession>A0AA37SWB9</accession>
<dbReference type="Pfam" id="PF13499">
    <property type="entry name" value="EF-hand_7"/>
    <property type="match status" value="1"/>
</dbReference>
<keyword evidence="3" id="KW-1185">Reference proteome</keyword>
<evidence type="ECO:0000313" key="3">
    <source>
        <dbReference type="Proteomes" id="UP001156601"/>
    </source>
</evidence>
<dbReference type="InterPro" id="IPR018247">
    <property type="entry name" value="EF_Hand_1_Ca_BS"/>
</dbReference>
<protein>
    <recommendedName>
        <fullName evidence="1">EF-hand domain-containing protein</fullName>
    </recommendedName>
</protein>
<evidence type="ECO:0000259" key="1">
    <source>
        <dbReference type="PROSITE" id="PS50222"/>
    </source>
</evidence>
<dbReference type="PROSITE" id="PS00018">
    <property type="entry name" value="EF_HAND_1"/>
    <property type="match status" value="2"/>
</dbReference>
<organism evidence="2 3">
    <name type="scientific">Agaribacter marinus</name>
    <dbReference type="NCBI Taxonomy" id="1431249"/>
    <lineage>
        <taxon>Bacteria</taxon>
        <taxon>Pseudomonadati</taxon>
        <taxon>Pseudomonadota</taxon>
        <taxon>Gammaproteobacteria</taxon>
        <taxon>Alteromonadales</taxon>
        <taxon>Alteromonadaceae</taxon>
        <taxon>Agaribacter</taxon>
    </lineage>
</organism>
<name>A0AA37SWB9_9ALTE</name>
<evidence type="ECO:0000313" key="2">
    <source>
        <dbReference type="EMBL" id="GLR70327.1"/>
    </source>
</evidence>
<dbReference type="InterPro" id="IPR011992">
    <property type="entry name" value="EF-hand-dom_pair"/>
</dbReference>
<feature type="domain" description="EF-hand" evidence="1">
    <location>
        <begin position="49"/>
        <end position="84"/>
    </location>
</feature>
<proteinExistence type="predicted"/>
<sequence length="85" mass="10147">MSDTTAENKLNQEQIDSIRKDFDFFDQDKNGQIDLKEFIELLTILSPKTKASHVEEGFNLIDGNSDGYIDFEEFLTWWNECWWEY</sequence>
<dbReference type="GO" id="GO:0005509">
    <property type="term" value="F:calcium ion binding"/>
    <property type="evidence" value="ECO:0007669"/>
    <property type="project" value="InterPro"/>
</dbReference>
<dbReference type="Gene3D" id="1.10.238.10">
    <property type="entry name" value="EF-hand"/>
    <property type="match status" value="1"/>
</dbReference>
<reference evidence="2" key="2">
    <citation type="submission" date="2023-01" db="EMBL/GenBank/DDBJ databases">
        <title>Draft genome sequence of Agaribacter marinus strain NBRC 110023.</title>
        <authorList>
            <person name="Sun Q."/>
            <person name="Mori K."/>
        </authorList>
    </citation>
    <scope>NUCLEOTIDE SEQUENCE</scope>
    <source>
        <strain evidence="2">NBRC 110023</strain>
    </source>
</reference>
<dbReference type="CDD" id="cd00051">
    <property type="entry name" value="EFh"/>
    <property type="match status" value="1"/>
</dbReference>
<dbReference type="PANTHER" id="PTHR47500:SF3">
    <property type="entry name" value="EF-HAND DOMAIN-CONTAINING PROTEIN"/>
    <property type="match status" value="1"/>
</dbReference>
<dbReference type="SUPFAM" id="SSF47473">
    <property type="entry name" value="EF-hand"/>
    <property type="match status" value="1"/>
</dbReference>
<feature type="domain" description="EF-hand" evidence="1">
    <location>
        <begin position="13"/>
        <end position="48"/>
    </location>
</feature>
<reference evidence="2" key="1">
    <citation type="journal article" date="2014" name="Int. J. Syst. Evol. Microbiol.">
        <title>Complete genome sequence of Corynebacterium casei LMG S-19264T (=DSM 44701T), isolated from a smear-ripened cheese.</title>
        <authorList>
            <consortium name="US DOE Joint Genome Institute (JGI-PGF)"/>
            <person name="Walter F."/>
            <person name="Albersmeier A."/>
            <person name="Kalinowski J."/>
            <person name="Ruckert C."/>
        </authorList>
    </citation>
    <scope>NUCLEOTIDE SEQUENCE</scope>
    <source>
        <strain evidence="2">NBRC 110023</strain>
    </source>
</reference>
<dbReference type="EMBL" id="BSOT01000005">
    <property type="protein sequence ID" value="GLR70327.1"/>
    <property type="molecule type" value="Genomic_DNA"/>
</dbReference>
<dbReference type="AlphaFoldDB" id="A0AA37SWB9"/>
<dbReference type="PANTHER" id="PTHR47500">
    <property type="entry name" value="EF-HAND CALCIUM-BINDING DOMAIN-CONTAINING PROTEIN"/>
    <property type="match status" value="1"/>
</dbReference>
<dbReference type="Proteomes" id="UP001156601">
    <property type="component" value="Unassembled WGS sequence"/>
</dbReference>
<gene>
    <name evidence="2" type="ORF">GCM10007852_12350</name>
</gene>
<comment type="caution">
    <text evidence="2">The sequence shown here is derived from an EMBL/GenBank/DDBJ whole genome shotgun (WGS) entry which is preliminary data.</text>
</comment>
<dbReference type="InterPro" id="IPR002048">
    <property type="entry name" value="EF_hand_dom"/>
</dbReference>